<dbReference type="EC" id="4.1.2.13" evidence="5"/>
<accession>W2K972</accession>
<dbReference type="OMA" id="PRWIREY"/>
<dbReference type="InterPro" id="IPR013785">
    <property type="entry name" value="Aldolase_TIM"/>
</dbReference>
<comment type="similarity">
    <text evidence="4">Belongs to the class II fructose-bisphosphate aldolase family.</text>
</comment>
<dbReference type="InterPro" id="IPR000771">
    <property type="entry name" value="FBA_II"/>
</dbReference>
<evidence type="ECO:0000256" key="1">
    <source>
        <dbReference type="ARBA" id="ARBA00000441"/>
    </source>
</evidence>
<dbReference type="InterPro" id="IPR006411">
    <property type="entry name" value="Fruct_bisP_bact"/>
</dbReference>
<keyword evidence="7" id="KW-0862">Zinc</keyword>
<keyword evidence="6" id="KW-0479">Metal-binding</keyword>
<evidence type="ECO:0000256" key="8">
    <source>
        <dbReference type="ARBA" id="ARBA00023152"/>
    </source>
</evidence>
<dbReference type="GO" id="GO:0006094">
    <property type="term" value="P:gluconeogenesis"/>
    <property type="evidence" value="ECO:0007669"/>
    <property type="project" value="TreeGrafter"/>
</dbReference>
<dbReference type="GO" id="GO:0006096">
    <property type="term" value="P:glycolytic process"/>
    <property type="evidence" value="ECO:0007669"/>
    <property type="project" value="UniProtKB-UniPathway"/>
</dbReference>
<dbReference type="Pfam" id="PF01116">
    <property type="entry name" value="F_bP_aldolase"/>
    <property type="match status" value="1"/>
</dbReference>
<keyword evidence="9" id="KW-0456">Lyase</keyword>
<feature type="non-terminal residue" evidence="11">
    <location>
        <position position="1"/>
    </location>
</feature>
<dbReference type="OrthoDB" id="35652at2759"/>
<evidence type="ECO:0000313" key="11">
    <source>
        <dbReference type="EMBL" id="ETL80940.1"/>
    </source>
</evidence>
<sequence length="86" mass="9979">EIQTAVGNGVVKMNIDTDTQWAYWNGLRNFYEEKKDYLQGQIGNPDGADAPNKKYYDPRVWVRKSEEAMIARLHEAFRDLNCVNVL</sequence>
<evidence type="ECO:0000256" key="4">
    <source>
        <dbReference type="ARBA" id="ARBA00005812"/>
    </source>
</evidence>
<organism evidence="11">
    <name type="scientific">Phytophthora nicotianae</name>
    <name type="common">Potato buckeye rot agent</name>
    <name type="synonym">Phytophthora parasitica</name>
    <dbReference type="NCBI Taxonomy" id="4792"/>
    <lineage>
        <taxon>Eukaryota</taxon>
        <taxon>Sar</taxon>
        <taxon>Stramenopiles</taxon>
        <taxon>Oomycota</taxon>
        <taxon>Peronosporomycetes</taxon>
        <taxon>Peronosporales</taxon>
        <taxon>Peronosporaceae</taxon>
        <taxon>Phytophthora</taxon>
    </lineage>
</organism>
<comment type="cofactor">
    <cofactor evidence="2">
        <name>Zn(2+)</name>
        <dbReference type="ChEBI" id="CHEBI:29105"/>
    </cofactor>
</comment>
<name>W2K972_PHYNI</name>
<evidence type="ECO:0000313" key="10">
    <source>
        <dbReference type="EMBL" id="ETL80920.1"/>
    </source>
</evidence>
<comment type="catalytic activity">
    <reaction evidence="1">
        <text>beta-D-fructose 1,6-bisphosphate = D-glyceraldehyde 3-phosphate + dihydroxyacetone phosphate</text>
        <dbReference type="Rhea" id="RHEA:14729"/>
        <dbReference type="ChEBI" id="CHEBI:32966"/>
        <dbReference type="ChEBI" id="CHEBI:57642"/>
        <dbReference type="ChEBI" id="CHEBI:59776"/>
        <dbReference type="EC" id="4.1.2.13"/>
    </reaction>
</comment>
<evidence type="ECO:0000256" key="5">
    <source>
        <dbReference type="ARBA" id="ARBA00013068"/>
    </source>
</evidence>
<evidence type="ECO:0000256" key="2">
    <source>
        <dbReference type="ARBA" id="ARBA00001947"/>
    </source>
</evidence>
<dbReference type="UniPathway" id="UPA00109">
    <property type="reaction ID" value="UER00183"/>
</dbReference>
<keyword evidence="8" id="KW-0324">Glycolysis</keyword>
<protein>
    <recommendedName>
        <fullName evidence="5">fructose-bisphosphate aldolase</fullName>
        <ecNumber evidence="5">4.1.2.13</ecNumber>
    </recommendedName>
</protein>
<evidence type="ECO:0000256" key="9">
    <source>
        <dbReference type="ARBA" id="ARBA00023239"/>
    </source>
</evidence>
<evidence type="ECO:0000256" key="6">
    <source>
        <dbReference type="ARBA" id="ARBA00022723"/>
    </source>
</evidence>
<dbReference type="EMBL" id="KI682593">
    <property type="protein sequence ID" value="ETL80920.1"/>
    <property type="molecule type" value="Genomic_DNA"/>
</dbReference>
<dbReference type="Gene3D" id="3.20.20.70">
    <property type="entry name" value="Aldolase class I"/>
    <property type="match status" value="1"/>
</dbReference>
<dbReference type="GO" id="GO:0008270">
    <property type="term" value="F:zinc ion binding"/>
    <property type="evidence" value="ECO:0007669"/>
    <property type="project" value="InterPro"/>
</dbReference>
<dbReference type="GO" id="GO:0005829">
    <property type="term" value="C:cytosol"/>
    <property type="evidence" value="ECO:0007669"/>
    <property type="project" value="TreeGrafter"/>
</dbReference>
<dbReference type="GO" id="GO:0004332">
    <property type="term" value="F:fructose-bisphosphate aldolase activity"/>
    <property type="evidence" value="ECO:0007669"/>
    <property type="project" value="UniProtKB-EC"/>
</dbReference>
<dbReference type="AlphaFoldDB" id="W2K972"/>
<dbReference type="PANTHER" id="PTHR30559:SF0">
    <property type="entry name" value="FRUCTOSE-BISPHOSPHATE ALDOLASE"/>
    <property type="match status" value="1"/>
</dbReference>
<evidence type="ECO:0000256" key="3">
    <source>
        <dbReference type="ARBA" id="ARBA00004714"/>
    </source>
</evidence>
<dbReference type="SUPFAM" id="SSF51569">
    <property type="entry name" value="Aldolase"/>
    <property type="match status" value="1"/>
</dbReference>
<dbReference type="EMBL" id="KI682591">
    <property type="protein sequence ID" value="ETL80940.1"/>
    <property type="molecule type" value="Genomic_DNA"/>
</dbReference>
<dbReference type="Proteomes" id="UP000054423">
    <property type="component" value="Unassembled WGS sequence"/>
</dbReference>
<reference evidence="11" key="1">
    <citation type="submission" date="2013-11" db="EMBL/GenBank/DDBJ databases">
        <title>The Genome Sequence of Phytophthora parasitica CHvinca01.</title>
        <authorList>
            <consortium name="The Broad Institute Genomics Platform"/>
            <person name="Russ C."/>
            <person name="Tyler B."/>
            <person name="Panabieres F."/>
            <person name="Shan W."/>
            <person name="Tripathy S."/>
            <person name="Grunwald N."/>
            <person name="Machado M."/>
            <person name="Johnson C.S."/>
            <person name="Arredondo F."/>
            <person name="Hong C."/>
            <person name="Coffey M."/>
            <person name="Young S.K."/>
            <person name="Zeng Q."/>
            <person name="Gargeya S."/>
            <person name="Fitzgerald M."/>
            <person name="Abouelleil A."/>
            <person name="Alvarado L."/>
            <person name="Chapman S.B."/>
            <person name="Gainer-Dewar J."/>
            <person name="Goldberg J."/>
            <person name="Griggs A."/>
            <person name="Gujja S."/>
            <person name="Hansen M."/>
            <person name="Howarth C."/>
            <person name="Imamovic A."/>
            <person name="Ireland A."/>
            <person name="Larimer J."/>
            <person name="McCowan C."/>
            <person name="Murphy C."/>
            <person name="Pearson M."/>
            <person name="Poon T.W."/>
            <person name="Priest M."/>
            <person name="Roberts A."/>
            <person name="Saif S."/>
            <person name="Shea T."/>
            <person name="Sykes S."/>
            <person name="Wortman J."/>
            <person name="Nusbaum C."/>
            <person name="Birren B."/>
        </authorList>
    </citation>
    <scope>NUCLEOTIDE SEQUENCE [LARGE SCALE GENOMIC DNA]</scope>
    <source>
        <strain evidence="11">CHvinca01</strain>
    </source>
</reference>
<dbReference type="VEuPathDB" id="FungiDB:PPTG_05552"/>
<dbReference type="PANTHER" id="PTHR30559">
    <property type="entry name" value="FRUCTOSE-BISPHOSPHATE ALDOLASE CLASS 2"/>
    <property type="match status" value="1"/>
</dbReference>
<evidence type="ECO:0000256" key="7">
    <source>
        <dbReference type="ARBA" id="ARBA00022833"/>
    </source>
</evidence>
<comment type="pathway">
    <text evidence="3">Carbohydrate degradation; glycolysis; D-glyceraldehyde 3-phosphate and glycerone phosphate from D-glucose: step 4/4.</text>
</comment>
<gene>
    <name evidence="11" type="ORF">L917_18619</name>
    <name evidence="10" type="ORF">L917_18622</name>
</gene>
<proteinExistence type="inferred from homology"/>